<feature type="domain" description="Thioredoxin" evidence="7">
    <location>
        <begin position="1"/>
        <end position="110"/>
    </location>
</feature>
<dbReference type="PROSITE" id="PS00194">
    <property type="entry name" value="THIOREDOXIN_1"/>
    <property type="match status" value="1"/>
</dbReference>
<dbReference type="Gene3D" id="3.50.50.60">
    <property type="entry name" value="FAD/NAD(P)-binding domain"/>
    <property type="match status" value="2"/>
</dbReference>
<accession>A0A1M5VZX0</accession>
<dbReference type="InterPro" id="IPR017937">
    <property type="entry name" value="Thioredoxin_CS"/>
</dbReference>
<dbReference type="CDD" id="cd02947">
    <property type="entry name" value="TRX_family"/>
    <property type="match status" value="1"/>
</dbReference>
<dbReference type="Pfam" id="PF00085">
    <property type="entry name" value="Thioredoxin"/>
    <property type="match status" value="1"/>
</dbReference>
<dbReference type="InterPro" id="IPR008255">
    <property type="entry name" value="Pyr_nucl-diS_OxRdtase_2_AS"/>
</dbReference>
<feature type="transmembrane region" description="Helical" evidence="6">
    <location>
        <begin position="121"/>
        <end position="141"/>
    </location>
</feature>
<gene>
    <name evidence="8" type="ORF">SAMN02745207_02585</name>
</gene>
<dbReference type="InterPro" id="IPR036249">
    <property type="entry name" value="Thioredoxin-like_sf"/>
</dbReference>
<reference evidence="8 9" key="1">
    <citation type="submission" date="2016-11" db="EMBL/GenBank/DDBJ databases">
        <authorList>
            <person name="Jaros S."/>
            <person name="Januszkiewicz K."/>
            <person name="Wedrychowicz H."/>
        </authorList>
    </citation>
    <scope>NUCLEOTIDE SEQUENCE [LARGE SCALE GENOMIC DNA]</scope>
    <source>
        <strain evidence="8 9">DSM 8605</strain>
    </source>
</reference>
<dbReference type="RefSeq" id="WP_073338838.1">
    <property type="nucleotide sequence ID" value="NZ_FQXM01000014.1"/>
</dbReference>
<evidence type="ECO:0000256" key="4">
    <source>
        <dbReference type="ARBA" id="ARBA00023157"/>
    </source>
</evidence>
<keyword evidence="4" id="KW-1015">Disulfide bond</keyword>
<keyword evidence="2" id="KW-0274">FAD</keyword>
<evidence type="ECO:0000256" key="5">
    <source>
        <dbReference type="ARBA" id="ARBA00023284"/>
    </source>
</evidence>
<dbReference type="SUPFAM" id="SSF52833">
    <property type="entry name" value="Thioredoxin-like"/>
    <property type="match status" value="1"/>
</dbReference>
<keyword evidence="5" id="KW-0676">Redox-active center</keyword>
<name>A0A1M5VZX0_9CLOT</name>
<keyword evidence="3" id="KW-0560">Oxidoreductase</keyword>
<dbReference type="PRINTS" id="PR00368">
    <property type="entry name" value="FADPNR"/>
</dbReference>
<dbReference type="PANTHER" id="PTHR48105">
    <property type="entry name" value="THIOREDOXIN REDUCTASE 1-RELATED-RELATED"/>
    <property type="match status" value="1"/>
</dbReference>
<keyword evidence="1" id="KW-0285">Flavoprotein</keyword>
<keyword evidence="6" id="KW-1133">Transmembrane helix</keyword>
<evidence type="ECO:0000256" key="1">
    <source>
        <dbReference type="ARBA" id="ARBA00022630"/>
    </source>
</evidence>
<dbReference type="PRINTS" id="PR00469">
    <property type="entry name" value="PNDRDTASEII"/>
</dbReference>
<dbReference type="AlphaFoldDB" id="A0A1M5VZX0"/>
<dbReference type="Gene3D" id="3.40.30.10">
    <property type="entry name" value="Glutaredoxin"/>
    <property type="match status" value="1"/>
</dbReference>
<keyword evidence="9" id="KW-1185">Reference proteome</keyword>
<keyword evidence="6" id="KW-0472">Membrane</keyword>
<proteinExistence type="predicted"/>
<dbReference type="PROSITE" id="PS00573">
    <property type="entry name" value="PYRIDINE_REDOX_2"/>
    <property type="match status" value="1"/>
</dbReference>
<dbReference type="InterPro" id="IPR023753">
    <property type="entry name" value="FAD/NAD-binding_dom"/>
</dbReference>
<dbReference type="SUPFAM" id="SSF51905">
    <property type="entry name" value="FAD/NAD(P)-binding domain"/>
    <property type="match status" value="1"/>
</dbReference>
<dbReference type="OrthoDB" id="9806179at2"/>
<sequence>MSENIKTIDATEFQSEVIESLKPVVLEFYSEGCPPCEVLSPIYTRLNERYGNQIKFVKILRTANKDFGLSLNVLSSPTLLFFNKGKEVGTRLTGFLSLVEVRKVFEDVFKQMLPTIERKKVYCDLIILGAGVAGLSAAIYASRAGLKTILIDENVIGGQTATLYNVENYPGSKGCIKGKILIENMKNQAISFGTLIKDLKEILKVDLISEIKYVRTEDTDFYAKSIIIASGAKPKQLPAKNAHTFMGKGIHYCATCDAPMYKDKKIVVIGGGNSALEEAVLLCKYASEVTIIHQFDKFQAGNKAIKEVLNKDKISVILNSEVREVKGKDKRLQFIVIENLITKKIMEISTEGVFVYIGSEPKSELYKNQINLDQLGYIIANEDTKTNLEGVFAAGDIRTKQVRQIITAASDGAISAVMAERFIKNIK</sequence>
<dbReference type="Proteomes" id="UP000184447">
    <property type="component" value="Unassembled WGS sequence"/>
</dbReference>
<evidence type="ECO:0000256" key="6">
    <source>
        <dbReference type="SAM" id="Phobius"/>
    </source>
</evidence>
<dbReference type="GO" id="GO:0016668">
    <property type="term" value="F:oxidoreductase activity, acting on a sulfur group of donors, NAD(P) as acceptor"/>
    <property type="evidence" value="ECO:0007669"/>
    <property type="project" value="UniProtKB-ARBA"/>
</dbReference>
<dbReference type="STRING" id="1121316.SAMN02745207_02585"/>
<dbReference type="EMBL" id="FQXM01000014">
    <property type="protein sequence ID" value="SHH80761.1"/>
    <property type="molecule type" value="Genomic_DNA"/>
</dbReference>
<dbReference type="Pfam" id="PF07992">
    <property type="entry name" value="Pyr_redox_2"/>
    <property type="match status" value="1"/>
</dbReference>
<dbReference type="InterPro" id="IPR013766">
    <property type="entry name" value="Thioredoxin_domain"/>
</dbReference>
<protein>
    <submittedName>
        <fullName evidence="8">Thioredoxin reductase (NADPH)</fullName>
    </submittedName>
</protein>
<organism evidence="8 9">
    <name type="scientific">Clostridium grantii DSM 8605</name>
    <dbReference type="NCBI Taxonomy" id="1121316"/>
    <lineage>
        <taxon>Bacteria</taxon>
        <taxon>Bacillati</taxon>
        <taxon>Bacillota</taxon>
        <taxon>Clostridia</taxon>
        <taxon>Eubacteriales</taxon>
        <taxon>Clostridiaceae</taxon>
        <taxon>Clostridium</taxon>
    </lineage>
</organism>
<dbReference type="InterPro" id="IPR036188">
    <property type="entry name" value="FAD/NAD-bd_sf"/>
</dbReference>
<evidence type="ECO:0000256" key="2">
    <source>
        <dbReference type="ARBA" id="ARBA00022827"/>
    </source>
</evidence>
<dbReference type="InterPro" id="IPR050097">
    <property type="entry name" value="Ferredoxin-NADP_redctase_2"/>
</dbReference>
<evidence type="ECO:0000259" key="7">
    <source>
        <dbReference type="PROSITE" id="PS51352"/>
    </source>
</evidence>
<keyword evidence="6" id="KW-0812">Transmembrane</keyword>
<dbReference type="PROSITE" id="PS51352">
    <property type="entry name" value="THIOREDOXIN_2"/>
    <property type="match status" value="1"/>
</dbReference>
<evidence type="ECO:0000313" key="9">
    <source>
        <dbReference type="Proteomes" id="UP000184447"/>
    </source>
</evidence>
<evidence type="ECO:0000256" key="3">
    <source>
        <dbReference type="ARBA" id="ARBA00023002"/>
    </source>
</evidence>
<evidence type="ECO:0000313" key="8">
    <source>
        <dbReference type="EMBL" id="SHH80761.1"/>
    </source>
</evidence>